<gene>
    <name evidence="5" type="ORF">IV52_GL000504</name>
</gene>
<dbReference type="Proteomes" id="UP000051565">
    <property type="component" value="Unassembled WGS sequence"/>
</dbReference>
<dbReference type="InterPro" id="IPR006343">
    <property type="entry name" value="DnaB/C_C"/>
</dbReference>
<dbReference type="EMBL" id="JQBT01000032">
    <property type="protein sequence ID" value="KRN79099.1"/>
    <property type="molecule type" value="Genomic_DNA"/>
</dbReference>
<accession>A0A0R2JPN3</accession>
<proteinExistence type="inferred from homology"/>
<evidence type="ECO:0000256" key="1">
    <source>
        <dbReference type="ARBA" id="ARBA00093462"/>
    </source>
</evidence>
<name>A0A0R2JPN3_9LACO</name>
<dbReference type="GeneID" id="61250385"/>
<organism evidence="5 6">
    <name type="scientific">Fructilactobacillus lindneri DSM 20690 = JCM 11027</name>
    <dbReference type="NCBI Taxonomy" id="1122148"/>
    <lineage>
        <taxon>Bacteria</taxon>
        <taxon>Bacillati</taxon>
        <taxon>Bacillota</taxon>
        <taxon>Bacilli</taxon>
        <taxon>Lactobacillales</taxon>
        <taxon>Lactobacillaceae</taxon>
        <taxon>Fructilactobacillus</taxon>
    </lineage>
</organism>
<evidence type="ECO:0000259" key="4">
    <source>
        <dbReference type="Pfam" id="PF25888"/>
    </source>
</evidence>
<protein>
    <submittedName>
        <fullName evidence="5">Uncharacterized protein</fullName>
    </submittedName>
</protein>
<reference evidence="5 6" key="1">
    <citation type="journal article" date="2015" name="Genome Announc.">
        <title>Expanding the biotechnology potential of lactobacilli through comparative genomics of 213 strains and associated genera.</title>
        <authorList>
            <person name="Sun Z."/>
            <person name="Harris H.M."/>
            <person name="McCann A."/>
            <person name="Guo C."/>
            <person name="Argimon S."/>
            <person name="Zhang W."/>
            <person name="Yang X."/>
            <person name="Jeffery I.B."/>
            <person name="Cooney J.C."/>
            <person name="Kagawa T.F."/>
            <person name="Liu W."/>
            <person name="Song Y."/>
            <person name="Salvetti E."/>
            <person name="Wrobel A."/>
            <person name="Rasinkangas P."/>
            <person name="Parkhill J."/>
            <person name="Rea M.C."/>
            <person name="O'Sullivan O."/>
            <person name="Ritari J."/>
            <person name="Douillard F.P."/>
            <person name="Paul Ross R."/>
            <person name="Yang R."/>
            <person name="Briner A.E."/>
            <person name="Felis G.E."/>
            <person name="de Vos W.M."/>
            <person name="Barrangou R."/>
            <person name="Klaenhammer T.R."/>
            <person name="Caufield P.W."/>
            <person name="Cui Y."/>
            <person name="Zhang H."/>
            <person name="O'Toole P.W."/>
        </authorList>
    </citation>
    <scope>NUCLEOTIDE SEQUENCE [LARGE SCALE GENOMIC DNA]</scope>
    <source>
        <strain evidence="5 6">DSM 20690</strain>
    </source>
</reference>
<dbReference type="AlphaFoldDB" id="A0A0R2JPN3"/>
<feature type="region of interest" description="Disordered" evidence="2">
    <location>
        <begin position="388"/>
        <end position="412"/>
    </location>
</feature>
<dbReference type="Pfam" id="PF07261">
    <property type="entry name" value="DnaB_2"/>
    <property type="match status" value="1"/>
</dbReference>
<comment type="similarity">
    <text evidence="1">Belongs to the DnaB/DnaD family.</text>
</comment>
<evidence type="ECO:0000256" key="2">
    <source>
        <dbReference type="SAM" id="MobiDB-lite"/>
    </source>
</evidence>
<evidence type="ECO:0000259" key="3">
    <source>
        <dbReference type="Pfam" id="PF07261"/>
    </source>
</evidence>
<keyword evidence="6" id="KW-1185">Reference proteome</keyword>
<dbReference type="Pfam" id="PF25888">
    <property type="entry name" value="WHD_DnaB"/>
    <property type="match status" value="1"/>
</dbReference>
<dbReference type="PATRIC" id="fig|1122148.6.peg.524"/>
<comment type="caution">
    <text evidence="5">The sequence shown here is derived from an EMBL/GenBank/DDBJ whole genome shotgun (WGS) entry which is preliminary data.</text>
</comment>
<evidence type="ECO:0000313" key="5">
    <source>
        <dbReference type="EMBL" id="KRN79099.1"/>
    </source>
</evidence>
<feature type="domain" description="Replicative helicase loading/DNA remodeling protein DnaB N-terminal winged helix" evidence="4">
    <location>
        <begin position="10"/>
        <end position="237"/>
    </location>
</feature>
<sequence>MEITNNKIINPKTSYQVFKHQSLDNQNRQSLDELYLPIIGNNAYALINQLWHSDDREHEHFELMSNLGVDGNELYNARLKLEGSSLLKVYVDESGSNKYLLENPLSSVRFFNDNLLSEVLLEMVGESQFLNLSHKLLPKQFDFSAFDNQTHNFLQAFSIRSENVTNQPDMIKQVHDYTEDTLNKQNHSNDINNLDFDLILNILQNSFVNIDDVKKNKSLFSSTKLLYGTDEVEMAKIIEKATSLVNNHFDVQKFKILISRAHQIRFNPDSQPVIVKNDESEIESLTSQERQLVKIAQNTAPLVFLNSLKKEKKGFATSSEERTISQLVERNVLKSEVINILIYLLLVDRDYPTLNKNLVDTIANDWLQQGINSADQALNEIKTRDSKIDEKKVARKKQNQRKNNIRETLPDWAKNNTKFAKDEVISKEQQHKIADKLKQLKKDEGSEK</sequence>
<dbReference type="STRING" id="53444.AYR59_05970"/>
<evidence type="ECO:0000313" key="6">
    <source>
        <dbReference type="Proteomes" id="UP000051565"/>
    </source>
</evidence>
<dbReference type="InterPro" id="IPR058660">
    <property type="entry name" value="WHD_DnaB"/>
</dbReference>
<dbReference type="RefSeq" id="WP_054646256.1">
    <property type="nucleotide sequence ID" value="NZ_FUXS01000001.1"/>
</dbReference>
<feature type="domain" description="DnaB/C C-terminal" evidence="3">
    <location>
        <begin position="306"/>
        <end position="379"/>
    </location>
</feature>
<dbReference type="OrthoDB" id="2082007at2"/>